<evidence type="ECO:0000313" key="1">
    <source>
        <dbReference type="EMBL" id="RGK44763.1"/>
    </source>
</evidence>
<sequence>MRMLSDEKCRALRLRALYFAKLPSSWQSTAMHVVISMGMACRHSEASITKLPEKQGKSGKSQRFVQAWKVLEQRRVELAAAIHIRNSEMISDQLCFEINQLSQIR</sequence>
<proteinExistence type="predicted"/>
<reference evidence="1 2" key="1">
    <citation type="submission" date="2018-08" db="EMBL/GenBank/DDBJ databases">
        <title>A genome reference for cultivated species of the human gut microbiota.</title>
        <authorList>
            <person name="Zou Y."/>
            <person name="Xue W."/>
            <person name="Luo G."/>
        </authorList>
    </citation>
    <scope>NUCLEOTIDE SEQUENCE [LARGE SCALE GENOMIC DNA]</scope>
    <source>
        <strain evidence="1 2">TF10-9AT</strain>
    </source>
</reference>
<accession>A0A8B2Z2E4</accession>
<evidence type="ECO:0000313" key="2">
    <source>
        <dbReference type="Proteomes" id="UP000260790"/>
    </source>
</evidence>
<dbReference type="EMBL" id="QSQR01000011">
    <property type="protein sequence ID" value="RGK44763.1"/>
    <property type="molecule type" value="Genomic_DNA"/>
</dbReference>
<gene>
    <name evidence="1" type="ORF">DXD09_09585</name>
</gene>
<comment type="caution">
    <text evidence="1">The sequence shown here is derived from an EMBL/GenBank/DDBJ whole genome shotgun (WGS) entry which is preliminary data.</text>
</comment>
<dbReference type="AlphaFoldDB" id="A0A8B2Z2E4"/>
<protein>
    <submittedName>
        <fullName evidence="1">Uncharacterized protein</fullName>
    </submittedName>
</protein>
<dbReference type="Proteomes" id="UP000260790">
    <property type="component" value="Unassembled WGS sequence"/>
</dbReference>
<organism evidence="1 2">
    <name type="scientific">Ligilactobacillus ruminis</name>
    <dbReference type="NCBI Taxonomy" id="1623"/>
    <lineage>
        <taxon>Bacteria</taxon>
        <taxon>Bacillati</taxon>
        <taxon>Bacillota</taxon>
        <taxon>Bacilli</taxon>
        <taxon>Lactobacillales</taxon>
        <taxon>Lactobacillaceae</taxon>
        <taxon>Ligilactobacillus</taxon>
    </lineage>
</organism>
<name>A0A8B2Z2E4_9LACO</name>